<keyword evidence="1" id="KW-0472">Membrane</keyword>
<sequence>MEAIREWLGEIACFMCLMTVLLHVIPDTGLKKYVRFFLGILLLLVAAEPIGRGAGMEQFLENVERKSLEALERDYASGSMGLKDFLPQWDEESYQRQLEEKVRQIYDTYHIPEQELHTNNQNAGVEDGENAEFR</sequence>
<name>A0A9D1T7P0_9FIRM</name>
<protein>
    <submittedName>
        <fullName evidence="2">Stage III sporulation protein AF</fullName>
    </submittedName>
</protein>
<dbReference type="Pfam" id="PF09581">
    <property type="entry name" value="Spore_III_AF"/>
    <property type="match status" value="1"/>
</dbReference>
<proteinExistence type="predicted"/>
<accession>A0A9D1T7P0</accession>
<keyword evidence="1" id="KW-0812">Transmembrane</keyword>
<evidence type="ECO:0000256" key="1">
    <source>
        <dbReference type="SAM" id="Phobius"/>
    </source>
</evidence>
<dbReference type="InterPro" id="IPR014245">
    <property type="entry name" value="Spore_III_AF"/>
</dbReference>
<evidence type="ECO:0000313" key="3">
    <source>
        <dbReference type="Proteomes" id="UP000886889"/>
    </source>
</evidence>
<comment type="caution">
    <text evidence="2">The sequence shown here is derived from an EMBL/GenBank/DDBJ whole genome shotgun (WGS) entry which is preliminary data.</text>
</comment>
<reference evidence="2" key="1">
    <citation type="submission" date="2020-10" db="EMBL/GenBank/DDBJ databases">
        <authorList>
            <person name="Gilroy R."/>
        </authorList>
    </citation>
    <scope>NUCLEOTIDE SEQUENCE</scope>
    <source>
        <strain evidence="2">ChiBcec6-7307</strain>
    </source>
</reference>
<dbReference type="AlphaFoldDB" id="A0A9D1T7P0"/>
<evidence type="ECO:0000313" key="2">
    <source>
        <dbReference type="EMBL" id="HIV22929.1"/>
    </source>
</evidence>
<reference evidence="2" key="2">
    <citation type="journal article" date="2021" name="PeerJ">
        <title>Extensive microbial diversity within the chicken gut microbiome revealed by metagenomics and culture.</title>
        <authorList>
            <person name="Gilroy R."/>
            <person name="Ravi A."/>
            <person name="Getino M."/>
            <person name="Pursley I."/>
            <person name="Horton D.L."/>
            <person name="Alikhan N.F."/>
            <person name="Baker D."/>
            <person name="Gharbi K."/>
            <person name="Hall N."/>
            <person name="Watson M."/>
            <person name="Adriaenssens E.M."/>
            <person name="Foster-Nyarko E."/>
            <person name="Jarju S."/>
            <person name="Secka A."/>
            <person name="Antonio M."/>
            <person name="Oren A."/>
            <person name="Chaudhuri R.R."/>
            <person name="La Ragione R."/>
            <person name="Hildebrand F."/>
            <person name="Pallen M.J."/>
        </authorList>
    </citation>
    <scope>NUCLEOTIDE SEQUENCE</scope>
    <source>
        <strain evidence="2">ChiBcec6-7307</strain>
    </source>
</reference>
<dbReference type="Proteomes" id="UP000886889">
    <property type="component" value="Unassembled WGS sequence"/>
</dbReference>
<feature type="transmembrane region" description="Helical" evidence="1">
    <location>
        <begin position="32"/>
        <end position="50"/>
    </location>
</feature>
<dbReference type="EMBL" id="DVOS01000033">
    <property type="protein sequence ID" value="HIV22929.1"/>
    <property type="molecule type" value="Genomic_DNA"/>
</dbReference>
<keyword evidence="1" id="KW-1133">Transmembrane helix</keyword>
<feature type="transmembrane region" description="Helical" evidence="1">
    <location>
        <begin position="7"/>
        <end position="26"/>
    </location>
</feature>
<gene>
    <name evidence="2" type="ORF">IAC80_03210</name>
</gene>
<organism evidence="2 3">
    <name type="scientific">Candidatus Merdiplasma excrementigallinarum</name>
    <dbReference type="NCBI Taxonomy" id="2840864"/>
    <lineage>
        <taxon>Bacteria</taxon>
        <taxon>Bacillati</taxon>
        <taxon>Bacillota</taxon>
        <taxon>Clostridia</taxon>
        <taxon>Lachnospirales</taxon>
        <taxon>Lachnospiraceae</taxon>
        <taxon>Lachnospiraceae incertae sedis</taxon>
        <taxon>Candidatus Merdiplasma</taxon>
    </lineage>
</organism>